<dbReference type="AlphaFoldDB" id="A0A0E0RLF6"/>
<dbReference type="Proteomes" id="UP000070720">
    <property type="component" value="Chromosome 1"/>
</dbReference>
<reference evidence="3 4" key="1">
    <citation type="journal article" date="2007" name="Science">
        <title>The Fusarium graminearum genome reveals a link between localized polymorphism and pathogen specialization.</title>
        <authorList>
            <person name="Cuomo C.A."/>
            <person name="Gueldener U."/>
            <person name="Xu J.-R."/>
            <person name="Trail F."/>
            <person name="Turgeon B.G."/>
            <person name="Di Pietro A."/>
            <person name="Walton J.D."/>
            <person name="Ma L.-J."/>
            <person name="Baker S.E."/>
            <person name="Rep M."/>
            <person name="Adam G."/>
            <person name="Antoniw J."/>
            <person name="Baldwin T."/>
            <person name="Calvo S.E."/>
            <person name="Chang Y.-L."/>
            <person name="DeCaprio D."/>
            <person name="Gale L.R."/>
            <person name="Gnerre S."/>
            <person name="Goswami R.S."/>
            <person name="Hammond-Kosack K."/>
            <person name="Harris L.J."/>
            <person name="Hilburn K."/>
            <person name="Kennell J.C."/>
            <person name="Kroken S."/>
            <person name="Magnuson J.K."/>
            <person name="Mannhaupt G."/>
            <person name="Mauceli E.W."/>
            <person name="Mewes H.-W."/>
            <person name="Mitterbauer R."/>
            <person name="Muehlbauer G."/>
            <person name="Muensterkoetter M."/>
            <person name="Nelson D."/>
            <person name="O'Donnell K."/>
            <person name="Ouellet T."/>
            <person name="Qi W."/>
            <person name="Quesneville H."/>
            <person name="Roncero M.I.G."/>
            <person name="Seong K.-Y."/>
            <person name="Tetko I.V."/>
            <person name="Urban M."/>
            <person name="Waalwijk C."/>
            <person name="Ward T.J."/>
            <person name="Yao J."/>
            <person name="Birren B.W."/>
            <person name="Kistler H.C."/>
        </authorList>
    </citation>
    <scope>NUCLEOTIDE SEQUENCE [LARGE SCALE GENOMIC DNA]</scope>
    <source>
        <strain evidence="4">ATCC MYA-4620 / CBS 123657 / FGSC 9075 / NRRL 31084 / PH-1</strain>
        <strain evidence="3">PH-1 / ATCC MYA-4620 / FGSC 9075 / NRRL 31084</strain>
    </source>
</reference>
<reference evidence="3 4" key="2">
    <citation type="journal article" date="2010" name="Nature">
        <title>Comparative genomics reveals mobile pathogenicity chromosomes in Fusarium.</title>
        <authorList>
            <person name="Ma L.J."/>
            <person name="van der Does H.C."/>
            <person name="Borkovich K.A."/>
            <person name="Coleman J.J."/>
            <person name="Daboussi M.J."/>
            <person name="Di Pietro A."/>
            <person name="Dufresne M."/>
            <person name="Freitag M."/>
            <person name="Grabherr M."/>
            <person name="Henrissat B."/>
            <person name="Houterman P.M."/>
            <person name="Kang S."/>
            <person name="Shim W.B."/>
            <person name="Woloshuk C."/>
            <person name="Xie X."/>
            <person name="Xu J.R."/>
            <person name="Antoniw J."/>
            <person name="Baker S.E."/>
            <person name="Bluhm B.H."/>
            <person name="Breakspear A."/>
            <person name="Brown D.W."/>
            <person name="Butchko R.A."/>
            <person name="Chapman S."/>
            <person name="Coulson R."/>
            <person name="Coutinho P.M."/>
            <person name="Danchin E.G."/>
            <person name="Diener A."/>
            <person name="Gale L.R."/>
            <person name="Gardiner D.M."/>
            <person name="Goff S."/>
            <person name="Hammond-Kosack K.E."/>
            <person name="Hilburn K."/>
            <person name="Hua-Van A."/>
            <person name="Jonkers W."/>
            <person name="Kazan K."/>
            <person name="Kodira C.D."/>
            <person name="Koehrsen M."/>
            <person name="Kumar L."/>
            <person name="Lee Y.H."/>
            <person name="Li L."/>
            <person name="Manners J.M."/>
            <person name="Miranda-Saavedra D."/>
            <person name="Mukherjee M."/>
            <person name="Park G."/>
            <person name="Park J."/>
            <person name="Park S.Y."/>
            <person name="Proctor R.H."/>
            <person name="Regev A."/>
            <person name="Ruiz-Roldan M.C."/>
            <person name="Sain D."/>
            <person name="Sakthikumar S."/>
            <person name="Sykes S."/>
            <person name="Schwartz D.C."/>
            <person name="Turgeon B.G."/>
            <person name="Wapinski I."/>
            <person name="Yoder O."/>
            <person name="Young S."/>
            <person name="Zeng Q."/>
            <person name="Zhou S."/>
            <person name="Galagan J."/>
            <person name="Cuomo C.A."/>
            <person name="Kistler H.C."/>
            <person name="Rep M."/>
        </authorList>
    </citation>
    <scope>GENOME REANNOTATION</scope>
    <source>
        <strain evidence="4">ATCC MYA-4620 / CBS 123657 / FGSC 9075 / NRRL 31084 / PH-1</strain>
        <strain evidence="3">PH-1 / ATCC MYA-4620 / FGSC 9075 / NRRL 31084</strain>
    </source>
</reference>
<evidence type="ECO:0000313" key="2">
    <source>
        <dbReference type="EMBL" id="CEF72081.1"/>
    </source>
</evidence>
<dbReference type="EnsemblFungi" id="CEF72081">
    <property type="protein sequence ID" value="CEF72081"/>
    <property type="gene ID" value="FGRRES_00207"/>
</dbReference>
<dbReference type="STRING" id="229533.A0A0E0RLF6"/>
<evidence type="ECO:0000313" key="4">
    <source>
        <dbReference type="Proteomes" id="UP000070720"/>
    </source>
</evidence>
<dbReference type="VEuPathDB" id="FungiDB:FGRAMPH1_01G00559"/>
<evidence type="ECO:0000259" key="1">
    <source>
        <dbReference type="Pfam" id="PF23155"/>
    </source>
</evidence>
<organism evidence="3">
    <name type="scientific">Gibberella zeae (strain ATCC MYA-4620 / CBS 123657 / FGSC 9075 / NRRL 31084 / PH-1)</name>
    <name type="common">Wheat head blight fungus</name>
    <name type="synonym">Fusarium graminearum</name>
    <dbReference type="NCBI Taxonomy" id="229533"/>
    <lineage>
        <taxon>Eukaryota</taxon>
        <taxon>Fungi</taxon>
        <taxon>Dikarya</taxon>
        <taxon>Ascomycota</taxon>
        <taxon>Pezizomycotina</taxon>
        <taxon>Sordariomycetes</taxon>
        <taxon>Hypocreomycetidae</taxon>
        <taxon>Hypocreales</taxon>
        <taxon>Nectriaceae</taxon>
        <taxon>Fusarium</taxon>
    </lineage>
</organism>
<dbReference type="InParanoid" id="A0A0E0RLF6"/>
<reference evidence="3" key="5">
    <citation type="submission" date="2017-01" db="UniProtKB">
        <authorList>
            <consortium name="EnsemblFungi"/>
        </authorList>
    </citation>
    <scope>IDENTIFICATION</scope>
    <source>
        <strain evidence="3">PH-1 / ATCC MYA-4620 / FGSC 9075 / NRRL 31084</strain>
    </source>
</reference>
<gene>
    <name evidence="2" type="ORF">FGRAMPH1_01T00559</name>
</gene>
<accession>A0A0E0RLF6</accession>
<proteinExistence type="predicted"/>
<keyword evidence="4" id="KW-1185">Reference proteome</keyword>
<reference evidence="2 4" key="4">
    <citation type="journal article" date="2015" name="BMC Genomics">
        <title>The completed genome sequence of the pathogenic ascomycete fungus Fusarium graminearum.</title>
        <authorList>
            <person name="King R."/>
            <person name="Urban M."/>
            <person name="Hammond-Kosack M.C."/>
            <person name="Hassani-Pak K."/>
            <person name="Hammond-Kosack K.E."/>
        </authorList>
    </citation>
    <scope>NUCLEOTIDE SEQUENCE [LARGE SCALE GENOMIC DNA]</scope>
    <source>
        <strain evidence="4">ATCC MYA-4620 / CBS 123657 / FGSC 9075 / NRRL 31084 / PH-1</strain>
        <strain evidence="2">PH-1</strain>
    </source>
</reference>
<name>A0A0E0RLF6_GIBZE</name>
<sequence>MRKKAMRLKHQVLVTAPIPGHVPPEAVLAHIQTFTPLLKHNAVFTSFSEIPPDTARVQSEPFFGPPNSSVRSFLCFQRLELVAGLTQDEYWPITFLKIHNGVRARVDARASVTVWIECLVRQAPDPGTPSSNGTLVEEWELFEEVVVEAHGLLMPFVSRYTDLAHVGICQRIMDDIIENGLFNGKAA</sequence>
<dbReference type="Pfam" id="PF23155">
    <property type="entry name" value="DUF7053"/>
    <property type="match status" value="1"/>
</dbReference>
<reference key="3">
    <citation type="submission" date="2014-02" db="EMBL/GenBank/DDBJ databases">
        <title>A revised Fusarium graminearum genomic reference sequence using whole shotgun re-sequencing.</title>
        <authorList>
            <person name="King R."/>
            <person name="Urban M."/>
            <person name="Hassani-Pak K."/>
            <person name="Hammond-Kosack K."/>
        </authorList>
    </citation>
    <scope>NUCLEOTIDE SEQUENCE</scope>
    <source>
        <strain>PH-1</strain>
    </source>
</reference>
<protein>
    <submittedName>
        <fullName evidence="2">Chromosome 1, complete genome</fullName>
    </submittedName>
</protein>
<dbReference type="eggNOG" id="ENOG502RW2C">
    <property type="taxonomic scope" value="Eukaryota"/>
</dbReference>
<dbReference type="InterPro" id="IPR055481">
    <property type="entry name" value="DUF7053"/>
</dbReference>
<evidence type="ECO:0000313" key="3">
    <source>
        <dbReference type="EnsemblFungi" id="CEF72081"/>
    </source>
</evidence>
<feature type="domain" description="DUF7053" evidence="1">
    <location>
        <begin position="9"/>
        <end position="175"/>
    </location>
</feature>
<dbReference type="EMBL" id="HG970332">
    <property type="protein sequence ID" value="CEF72081.1"/>
    <property type="molecule type" value="Genomic_DNA"/>
</dbReference>